<dbReference type="OrthoDB" id="338231at2759"/>
<dbReference type="PIRSF" id="PIRSF007764">
    <property type="entry name" value="Sld5"/>
    <property type="match status" value="1"/>
</dbReference>
<dbReference type="InterPro" id="IPR038749">
    <property type="entry name" value="Sld5_GINS_A"/>
</dbReference>
<dbReference type="CDD" id="cd21692">
    <property type="entry name" value="GINS_B_Sld5"/>
    <property type="match status" value="1"/>
</dbReference>
<evidence type="ECO:0000313" key="13">
    <source>
        <dbReference type="Proteomes" id="UP000225706"/>
    </source>
</evidence>
<dbReference type="EMBL" id="LSMT01000060">
    <property type="protein sequence ID" value="PFX29776.1"/>
    <property type="molecule type" value="Genomic_DNA"/>
</dbReference>
<feature type="domain" description="DNA replication complex GINS protein SLD5 C-terminal" evidence="11">
    <location>
        <begin position="171"/>
        <end position="224"/>
    </location>
</feature>
<evidence type="ECO:0000256" key="6">
    <source>
        <dbReference type="ARBA" id="ARBA00022705"/>
    </source>
</evidence>
<evidence type="ECO:0000256" key="1">
    <source>
        <dbReference type="ARBA" id="ARBA00004123"/>
    </source>
</evidence>
<evidence type="ECO:0000256" key="8">
    <source>
        <dbReference type="PIRNR" id="PIRNR007764"/>
    </source>
</evidence>
<reference evidence="13" key="1">
    <citation type="journal article" date="2017" name="bioRxiv">
        <title>Comparative analysis of the genomes of Stylophora pistillata and Acropora digitifera provides evidence for extensive differences between species of corals.</title>
        <authorList>
            <person name="Voolstra C.R."/>
            <person name="Li Y."/>
            <person name="Liew Y.J."/>
            <person name="Baumgarten S."/>
            <person name="Zoccola D."/>
            <person name="Flot J.-F."/>
            <person name="Tambutte S."/>
            <person name="Allemand D."/>
            <person name="Aranda M."/>
        </authorList>
    </citation>
    <scope>NUCLEOTIDE SEQUENCE [LARGE SCALE GENOMIC DNA]</scope>
</reference>
<dbReference type="STRING" id="50429.A0A2B4SK78"/>
<dbReference type="Pfam" id="PF05916">
    <property type="entry name" value="Sld5"/>
    <property type="match status" value="1"/>
</dbReference>
<dbReference type="CDD" id="cd11711">
    <property type="entry name" value="GINS_A_Sld5"/>
    <property type="match status" value="1"/>
</dbReference>
<dbReference type="InterPro" id="IPR036224">
    <property type="entry name" value="GINS_bundle-like_dom_sf"/>
</dbReference>
<evidence type="ECO:0000256" key="5">
    <source>
        <dbReference type="ARBA" id="ARBA00022454"/>
    </source>
</evidence>
<organism evidence="12 13">
    <name type="scientific">Stylophora pistillata</name>
    <name type="common">Smooth cauliflower coral</name>
    <dbReference type="NCBI Taxonomy" id="50429"/>
    <lineage>
        <taxon>Eukaryota</taxon>
        <taxon>Metazoa</taxon>
        <taxon>Cnidaria</taxon>
        <taxon>Anthozoa</taxon>
        <taxon>Hexacorallia</taxon>
        <taxon>Scleractinia</taxon>
        <taxon>Astrocoeniina</taxon>
        <taxon>Pocilloporidae</taxon>
        <taxon>Stylophora</taxon>
    </lineage>
</organism>
<dbReference type="Gene3D" id="1.20.58.1030">
    <property type="match status" value="1"/>
</dbReference>
<dbReference type="GO" id="GO:0000727">
    <property type="term" value="P:double-strand break repair via break-induced replication"/>
    <property type="evidence" value="ECO:0007669"/>
    <property type="project" value="TreeGrafter"/>
</dbReference>
<dbReference type="FunFam" id="1.20.58.1030:FF:000002">
    <property type="entry name" value="DNA replication complex GINS protein SLD5"/>
    <property type="match status" value="1"/>
</dbReference>
<feature type="domain" description="GINS subunit" evidence="10">
    <location>
        <begin position="84"/>
        <end position="150"/>
    </location>
</feature>
<evidence type="ECO:0000259" key="11">
    <source>
        <dbReference type="Pfam" id="PF16922"/>
    </source>
</evidence>
<sequence length="224" mass="25661">MDHREEPDFSLSGETGGGGESEEEIEVTAAEVLVQLENAWMNEKFAPELLESKADLVECMLDQIKEMEGNLKKIKQGDVVASLHKLEIDRIRFVLSSYIRTRLEKIEKHVVHVLEQEAAREEDEPSRLSPEELQYAKAYADNMESLFKSLALQHMPANMQNIDRKKAVPWPNMDKYVFLKVLENQDQIMIDPDEEPIDLEDRAQYIMRYSAVAPLLTNGSVSLL</sequence>
<comment type="subcellular location">
    <subcellularLocation>
        <location evidence="2">Chromosome</location>
    </subcellularLocation>
    <subcellularLocation>
        <location evidence="1 8">Nucleus</location>
    </subcellularLocation>
</comment>
<keyword evidence="5" id="KW-0158">Chromosome</keyword>
<comment type="function">
    <text evidence="8">The GINS complex plays an essential role in the initiation of DNA replication.</text>
</comment>
<comment type="similarity">
    <text evidence="3 8">Belongs to the GINS4/SLD5 family.</text>
</comment>
<dbReference type="Proteomes" id="UP000225706">
    <property type="component" value="Unassembled WGS sequence"/>
</dbReference>
<keyword evidence="13" id="KW-1185">Reference proteome</keyword>
<proteinExistence type="inferred from homology"/>
<dbReference type="FunFam" id="3.40.5.60:FF:000001">
    <property type="entry name" value="DNA replication complex GINS protein SLD5"/>
    <property type="match status" value="1"/>
</dbReference>
<feature type="region of interest" description="Disordered" evidence="9">
    <location>
        <begin position="1"/>
        <end position="24"/>
    </location>
</feature>
<dbReference type="SUPFAM" id="SSF158573">
    <property type="entry name" value="GINS helical bundle-like"/>
    <property type="match status" value="1"/>
</dbReference>
<accession>A0A2B4SK78</accession>
<dbReference type="InterPro" id="IPR021151">
    <property type="entry name" value="GINS_A"/>
</dbReference>
<evidence type="ECO:0000256" key="3">
    <source>
        <dbReference type="ARBA" id="ARBA00008187"/>
    </source>
</evidence>
<gene>
    <name evidence="12" type="primary">Gins4</name>
    <name evidence="12" type="ORF">AWC38_SpisGene5441</name>
</gene>
<protein>
    <recommendedName>
        <fullName evidence="4 8">DNA replication complex GINS protein SLD5</fullName>
    </recommendedName>
</protein>
<comment type="caution">
    <text evidence="12">The sequence shown here is derived from an EMBL/GenBank/DDBJ whole genome shotgun (WGS) entry which is preliminary data.</text>
</comment>
<evidence type="ECO:0000256" key="2">
    <source>
        <dbReference type="ARBA" id="ARBA00004286"/>
    </source>
</evidence>
<dbReference type="Gene3D" id="3.40.5.60">
    <property type="match status" value="1"/>
</dbReference>
<evidence type="ECO:0000313" key="12">
    <source>
        <dbReference type="EMBL" id="PFX29776.1"/>
    </source>
</evidence>
<evidence type="ECO:0000256" key="9">
    <source>
        <dbReference type="SAM" id="MobiDB-lite"/>
    </source>
</evidence>
<evidence type="ECO:0000259" key="10">
    <source>
        <dbReference type="Pfam" id="PF05916"/>
    </source>
</evidence>
<dbReference type="PANTHER" id="PTHR21206">
    <property type="entry name" value="SLD5 PROTEIN"/>
    <property type="match status" value="1"/>
</dbReference>
<dbReference type="PANTHER" id="PTHR21206:SF0">
    <property type="entry name" value="DNA REPLICATION COMPLEX GINS PROTEIN SLD5"/>
    <property type="match status" value="1"/>
</dbReference>
<dbReference type="AlphaFoldDB" id="A0A2B4SK78"/>
<evidence type="ECO:0000256" key="7">
    <source>
        <dbReference type="ARBA" id="ARBA00023242"/>
    </source>
</evidence>
<dbReference type="GO" id="GO:0006261">
    <property type="term" value="P:DNA-templated DNA replication"/>
    <property type="evidence" value="ECO:0007669"/>
    <property type="project" value="InterPro"/>
</dbReference>
<keyword evidence="6 8" id="KW-0235">DNA replication</keyword>
<dbReference type="Pfam" id="PF16922">
    <property type="entry name" value="SLD5_C"/>
    <property type="match status" value="1"/>
</dbReference>
<dbReference type="SUPFAM" id="SSF160059">
    <property type="entry name" value="PriA/YqbF domain"/>
    <property type="match status" value="1"/>
</dbReference>
<dbReference type="GO" id="GO:0000811">
    <property type="term" value="C:GINS complex"/>
    <property type="evidence" value="ECO:0007669"/>
    <property type="project" value="UniProtKB-UniRule"/>
</dbReference>
<evidence type="ECO:0000256" key="4">
    <source>
        <dbReference type="ARBA" id="ARBA00014804"/>
    </source>
</evidence>
<dbReference type="InterPro" id="IPR008591">
    <property type="entry name" value="GINS_Sld5"/>
</dbReference>
<name>A0A2B4SK78_STYPI</name>
<keyword evidence="7 8" id="KW-0539">Nucleus</keyword>
<dbReference type="InterPro" id="IPR031633">
    <property type="entry name" value="SLD5_C"/>
</dbReference>